<dbReference type="Proteomes" id="UP000239833">
    <property type="component" value="Chromosome"/>
</dbReference>
<dbReference type="EMBL" id="CP019717">
    <property type="protein sequence ID" value="QHZ49548.1"/>
    <property type="molecule type" value="Genomic_DNA"/>
</dbReference>
<evidence type="ECO:0000313" key="2">
    <source>
        <dbReference type="EMBL" id="QHZ49548.1"/>
    </source>
</evidence>
<evidence type="ECO:0000313" key="4">
    <source>
        <dbReference type="Proteomes" id="UP000464330"/>
    </source>
</evidence>
<dbReference type="Proteomes" id="UP000464330">
    <property type="component" value="Chromosome"/>
</dbReference>
<dbReference type="AlphaFoldDB" id="A0A2L1TTE4"/>
<evidence type="ECO:0000313" key="1">
    <source>
        <dbReference type="EMBL" id="AVF24601.1"/>
    </source>
</evidence>
<accession>A0A2L1TTE4</accession>
<sequence>MMDIYMLLMLFGFFSLFSAFLFWCGKMIDEQGSVQS</sequence>
<reference evidence="1 4" key="2">
    <citation type="journal article" date="2020" name="Int. J. Med. Microbiol.">
        <title>Discovery of Paenibacillus larvae ERIC V: Phenotypic and genomic comparison to genotypes ERIC I-IV reveal different inventories of virulence factors which correlate with epidemiological prevalences of American Foulbrood.</title>
        <authorList>
            <person name="Beims H."/>
            <person name="Bunk B."/>
            <person name="Erler S."/>
            <person name="Mohr K.I."/>
            <person name="Sproer C."/>
            <person name="Pradella S."/>
            <person name="Gunther G."/>
            <person name="Rohde M."/>
            <person name="von der Ohe W."/>
            <person name="Steinert M."/>
        </authorList>
    </citation>
    <scope>NUCLEOTIDE SEQUENCE</scope>
    <source>
        <strain evidence="1">Eric_III</strain>
        <strain evidence="2">Eric_V</strain>
    </source>
</reference>
<gene>
    <name evidence="1" type="ORF">ERICIII_00361</name>
    <name evidence="2" type="ORF">ERICV_00345</name>
</gene>
<proteinExistence type="predicted"/>
<evidence type="ECO:0000313" key="3">
    <source>
        <dbReference type="Proteomes" id="UP000239833"/>
    </source>
</evidence>
<organism evidence="1 3">
    <name type="scientific">Paenibacillus larvae subsp. larvae</name>
    <dbReference type="NCBI Taxonomy" id="147375"/>
    <lineage>
        <taxon>Bacteria</taxon>
        <taxon>Bacillati</taxon>
        <taxon>Bacillota</taxon>
        <taxon>Bacilli</taxon>
        <taxon>Bacillales</taxon>
        <taxon>Paenibacillaceae</taxon>
        <taxon>Paenibacillus</taxon>
    </lineage>
</organism>
<name>A0A2L1TTE4_9BACL</name>
<accession>A0A6C0QMP6</accession>
<protein>
    <submittedName>
        <fullName evidence="1">Uncharacterized protein</fullName>
    </submittedName>
</protein>
<dbReference type="EMBL" id="CP019655">
    <property type="protein sequence ID" value="AVF24601.1"/>
    <property type="molecule type" value="Genomic_DNA"/>
</dbReference>
<reference evidence="3" key="1">
    <citation type="submission" date="2017-02" db="EMBL/GenBank/DDBJ databases">
        <title>Delineation of Paenibacillus larvae strains originating from foulbrood outbreaks.</title>
        <authorList>
            <person name="Beims H."/>
            <person name="Bunk B."/>
            <person name="Sproeer C."/>
            <person name="Mohr K.I."/>
            <person name="Pradella S."/>
            <person name="Guenther G."/>
            <person name="Rohde M."/>
            <person name="von der Ohe W."/>
            <person name="Steinert M."/>
        </authorList>
    </citation>
    <scope>NUCLEOTIDE SEQUENCE [LARGE SCALE GENOMIC DNA]</scope>
    <source>
        <strain evidence="3">Eric_III</strain>
    </source>
</reference>
<accession>A0A8B6WY75</accession>